<protein>
    <submittedName>
        <fullName evidence="7">Branched-chain amino acid ABC transporter permease</fullName>
    </submittedName>
</protein>
<name>A0A918N6C5_9GAMM</name>
<feature type="transmembrane region" description="Helical" evidence="6">
    <location>
        <begin position="228"/>
        <end position="248"/>
    </location>
</feature>
<keyword evidence="2" id="KW-1003">Cell membrane</keyword>
<evidence type="ECO:0000313" key="7">
    <source>
        <dbReference type="EMBL" id="GGX38561.1"/>
    </source>
</evidence>
<dbReference type="RefSeq" id="WP_189606529.1">
    <property type="nucleotide sequence ID" value="NZ_BMXR01000001.1"/>
</dbReference>
<comment type="subcellular location">
    <subcellularLocation>
        <location evidence="1">Cell inner membrane</location>
        <topology evidence="1">Multi-pass membrane protein</topology>
    </subcellularLocation>
</comment>
<gene>
    <name evidence="7" type="primary">livM</name>
    <name evidence="7" type="ORF">GCM10007392_00940</name>
</gene>
<evidence type="ECO:0000256" key="5">
    <source>
        <dbReference type="ARBA" id="ARBA00023136"/>
    </source>
</evidence>
<keyword evidence="4 6" id="KW-1133">Transmembrane helix</keyword>
<dbReference type="Pfam" id="PF02653">
    <property type="entry name" value="BPD_transp_2"/>
    <property type="match status" value="1"/>
</dbReference>
<evidence type="ECO:0000256" key="6">
    <source>
        <dbReference type="SAM" id="Phobius"/>
    </source>
</evidence>
<keyword evidence="5 6" id="KW-0472">Membrane</keyword>
<evidence type="ECO:0000256" key="2">
    <source>
        <dbReference type="ARBA" id="ARBA00022475"/>
    </source>
</evidence>
<feature type="transmembrane region" description="Helical" evidence="6">
    <location>
        <begin position="20"/>
        <end position="39"/>
    </location>
</feature>
<organism evidence="7 8">
    <name type="scientific">Saccharospirillum salsuginis</name>
    <dbReference type="NCBI Taxonomy" id="418750"/>
    <lineage>
        <taxon>Bacteria</taxon>
        <taxon>Pseudomonadati</taxon>
        <taxon>Pseudomonadota</taxon>
        <taxon>Gammaproteobacteria</taxon>
        <taxon>Oceanospirillales</taxon>
        <taxon>Saccharospirillaceae</taxon>
        <taxon>Saccharospirillum</taxon>
    </lineage>
</organism>
<dbReference type="InterPro" id="IPR043428">
    <property type="entry name" value="LivM-like"/>
</dbReference>
<dbReference type="CDD" id="cd06581">
    <property type="entry name" value="TM_PBP1_LivM_like"/>
    <property type="match status" value="1"/>
</dbReference>
<dbReference type="Proteomes" id="UP000626148">
    <property type="component" value="Unassembled WGS sequence"/>
</dbReference>
<dbReference type="PANTHER" id="PTHR30482">
    <property type="entry name" value="HIGH-AFFINITY BRANCHED-CHAIN AMINO ACID TRANSPORT SYSTEM PERMEASE"/>
    <property type="match status" value="1"/>
</dbReference>
<feature type="transmembrane region" description="Helical" evidence="6">
    <location>
        <begin position="97"/>
        <end position="118"/>
    </location>
</feature>
<keyword evidence="8" id="KW-1185">Reference proteome</keyword>
<dbReference type="AlphaFoldDB" id="A0A918N6C5"/>
<feature type="transmembrane region" description="Helical" evidence="6">
    <location>
        <begin position="125"/>
        <end position="143"/>
    </location>
</feature>
<reference evidence="7" key="1">
    <citation type="journal article" date="2014" name="Int. J. Syst. Evol. Microbiol.">
        <title>Complete genome sequence of Corynebacterium casei LMG S-19264T (=DSM 44701T), isolated from a smear-ripened cheese.</title>
        <authorList>
            <consortium name="US DOE Joint Genome Institute (JGI-PGF)"/>
            <person name="Walter F."/>
            <person name="Albersmeier A."/>
            <person name="Kalinowski J."/>
            <person name="Ruckert C."/>
        </authorList>
    </citation>
    <scope>NUCLEOTIDE SEQUENCE</scope>
    <source>
        <strain evidence="7">KCTC 22169</strain>
    </source>
</reference>
<dbReference type="InterPro" id="IPR001851">
    <property type="entry name" value="ABC_transp_permease"/>
</dbReference>
<feature type="transmembrane region" description="Helical" evidence="6">
    <location>
        <begin position="254"/>
        <end position="271"/>
    </location>
</feature>
<dbReference type="PANTHER" id="PTHR30482:SF5">
    <property type="entry name" value="ABC TRANSPORTER PERMEASE PROTEIN"/>
    <property type="match status" value="1"/>
</dbReference>
<feature type="transmembrane region" description="Helical" evidence="6">
    <location>
        <begin position="278"/>
        <end position="295"/>
    </location>
</feature>
<sequence length="350" mass="38355">MITGHYKTRYTADEGIWSTWPKQAGLVAALVALAVLPLIANNYVLLLAGQIAIFIIAVVGLNVLVGYTGLMSLGHGAFFAIGAYTTVAVHHEFPNTFPLITLLISIAVAAAFGVLFGLPSLRVKGLYLAVATLSANFIVLFLIRQEWLAEWTGGVSGTETPNAVLFGYELRSQRAQYYFIVPIMLIMLLFAQNLFRTRFGRALIAIRDKDYSAEILGISLYSHKLKSFAISAAYCGAAGCLWAYFFPAILPEDFGLNMSITLVVCLVAGGMGRTLGPVFGTVLILLVPEILKIVFANVTDGDANAQMLFSPMRDIAFGVLIIGFLIFEPMGLVSIWDRFWRFVDRWPFSK</sequence>
<dbReference type="EMBL" id="BMXR01000001">
    <property type="protein sequence ID" value="GGX38561.1"/>
    <property type="molecule type" value="Genomic_DNA"/>
</dbReference>
<evidence type="ECO:0000256" key="1">
    <source>
        <dbReference type="ARBA" id="ARBA00004429"/>
    </source>
</evidence>
<feature type="transmembrane region" description="Helical" evidence="6">
    <location>
        <begin position="315"/>
        <end position="336"/>
    </location>
</feature>
<evidence type="ECO:0000313" key="8">
    <source>
        <dbReference type="Proteomes" id="UP000626148"/>
    </source>
</evidence>
<feature type="transmembrane region" description="Helical" evidence="6">
    <location>
        <begin position="175"/>
        <end position="195"/>
    </location>
</feature>
<keyword evidence="3 6" id="KW-0812">Transmembrane</keyword>
<evidence type="ECO:0000256" key="3">
    <source>
        <dbReference type="ARBA" id="ARBA00022692"/>
    </source>
</evidence>
<evidence type="ECO:0000256" key="4">
    <source>
        <dbReference type="ARBA" id="ARBA00022989"/>
    </source>
</evidence>
<proteinExistence type="predicted"/>
<reference evidence="7" key="2">
    <citation type="submission" date="2020-09" db="EMBL/GenBank/DDBJ databases">
        <authorList>
            <person name="Sun Q."/>
            <person name="Kim S."/>
        </authorList>
    </citation>
    <scope>NUCLEOTIDE SEQUENCE</scope>
    <source>
        <strain evidence="7">KCTC 22169</strain>
    </source>
</reference>
<comment type="caution">
    <text evidence="7">The sequence shown here is derived from an EMBL/GenBank/DDBJ whole genome shotgun (WGS) entry which is preliminary data.</text>
</comment>
<accession>A0A918N6C5</accession>
<dbReference type="GO" id="GO:0005886">
    <property type="term" value="C:plasma membrane"/>
    <property type="evidence" value="ECO:0007669"/>
    <property type="project" value="UniProtKB-SubCell"/>
</dbReference>
<dbReference type="GO" id="GO:0015658">
    <property type="term" value="F:branched-chain amino acid transmembrane transporter activity"/>
    <property type="evidence" value="ECO:0007669"/>
    <property type="project" value="InterPro"/>
</dbReference>